<evidence type="ECO:0000259" key="1">
    <source>
        <dbReference type="Pfam" id="PF00112"/>
    </source>
</evidence>
<dbReference type="EMBL" id="VSSB01000001">
    <property type="protein sequence ID" value="TYL52870.1"/>
    <property type="molecule type" value="Genomic_DNA"/>
</dbReference>
<accession>A0A5S4V8H2</accession>
<protein>
    <recommendedName>
        <fullName evidence="1">Peptidase C1A papain C-terminal domain-containing protein</fullName>
    </recommendedName>
</protein>
<dbReference type="GO" id="GO:0008234">
    <property type="term" value="F:cysteine-type peptidase activity"/>
    <property type="evidence" value="ECO:0007669"/>
    <property type="project" value="InterPro"/>
</dbReference>
<proteinExistence type="predicted"/>
<name>A0A5S4V8H2_9MICO</name>
<reference evidence="2 3" key="1">
    <citation type="submission" date="2019-08" db="EMBL/GenBank/DDBJ databases">
        <authorList>
            <person name="Hu J."/>
        </authorList>
    </citation>
    <scope>NUCLEOTIDE SEQUENCE [LARGE SCALE GENOMIC DNA]</scope>
    <source>
        <strain evidence="2 3">NEAU-184</strain>
    </source>
</reference>
<dbReference type="Proteomes" id="UP000325243">
    <property type="component" value="Unassembled WGS sequence"/>
</dbReference>
<evidence type="ECO:0000313" key="2">
    <source>
        <dbReference type="EMBL" id="TYL52870.1"/>
    </source>
</evidence>
<evidence type="ECO:0000313" key="3">
    <source>
        <dbReference type="Proteomes" id="UP000325243"/>
    </source>
</evidence>
<dbReference type="SUPFAM" id="SSF54001">
    <property type="entry name" value="Cysteine proteinases"/>
    <property type="match status" value="1"/>
</dbReference>
<dbReference type="AlphaFoldDB" id="A0A5S4V8H2"/>
<dbReference type="Gene3D" id="3.90.70.10">
    <property type="entry name" value="Cysteine proteinases"/>
    <property type="match status" value="1"/>
</dbReference>
<dbReference type="InterPro" id="IPR038765">
    <property type="entry name" value="Papain-like_cys_pep_sf"/>
</dbReference>
<comment type="caution">
    <text evidence="2">The sequence shown here is derived from an EMBL/GenBank/DDBJ whole genome shotgun (WGS) entry which is preliminary data.</text>
</comment>
<dbReference type="Pfam" id="PF00112">
    <property type="entry name" value="Peptidase_C1"/>
    <property type="match status" value="1"/>
</dbReference>
<keyword evidence="3" id="KW-1185">Reference proteome</keyword>
<organism evidence="2 3">
    <name type="scientific">Agromyces mariniharenae</name>
    <dbReference type="NCBI Taxonomy" id="2604423"/>
    <lineage>
        <taxon>Bacteria</taxon>
        <taxon>Bacillati</taxon>
        <taxon>Actinomycetota</taxon>
        <taxon>Actinomycetes</taxon>
        <taxon>Micrococcales</taxon>
        <taxon>Microbacteriaceae</taxon>
        <taxon>Agromyces</taxon>
    </lineage>
</organism>
<feature type="domain" description="Peptidase C1A papain C-terminal" evidence="1">
    <location>
        <begin position="62"/>
        <end position="264"/>
    </location>
</feature>
<dbReference type="InterPro" id="IPR000668">
    <property type="entry name" value="Peptidase_C1A_C"/>
</dbReference>
<sequence>MLRLLGFGRSTSNTPLPSVLIRNRSMTYGFDSLCARNQRSKLGNDGWTNSSVPRTSMTRPNIDLRERLAPGIHDQGPRPTCVPFAVSLAHESNRYQARDPAAALAPEAIWEHAWNRGLAGHNGMDLAHANDALRERGQPEDQNWPYDATLGSDTEPPPLSAGVPPWHVAELSTIPLALDGVEDAVEDSIAAGRVVVLVLGVTAAFDYPDADGLILPSPGPGHRGLHAVAAVGAAEVAGSGRCLLIQNSWGEGWGLGGYGWLHPSYIQGLGISAHEVLRLPMRTPVRTDVTTVTRAR</sequence>
<dbReference type="GO" id="GO:0006508">
    <property type="term" value="P:proteolysis"/>
    <property type="evidence" value="ECO:0007669"/>
    <property type="project" value="InterPro"/>
</dbReference>
<gene>
    <name evidence="2" type="ORF">FYC51_03820</name>
</gene>